<evidence type="ECO:0000313" key="1">
    <source>
        <dbReference type="EMBL" id="MFC6752749.1"/>
    </source>
</evidence>
<comment type="caution">
    <text evidence="1">The sequence shown here is derived from an EMBL/GenBank/DDBJ whole genome shotgun (WGS) entry which is preliminary data.</text>
</comment>
<accession>A0ABD5S885</accession>
<organism evidence="1 2">
    <name type="scientific">Halorubrum tibetense</name>
    <dbReference type="NCBI Taxonomy" id="175631"/>
    <lineage>
        <taxon>Archaea</taxon>
        <taxon>Methanobacteriati</taxon>
        <taxon>Methanobacteriota</taxon>
        <taxon>Stenosarchaea group</taxon>
        <taxon>Halobacteria</taxon>
        <taxon>Halobacteriales</taxon>
        <taxon>Haloferacaceae</taxon>
        <taxon>Halorubrum</taxon>
    </lineage>
</organism>
<protein>
    <recommendedName>
        <fullName evidence="3">Tat pathway signal protein</fullName>
    </recommendedName>
</protein>
<evidence type="ECO:0000313" key="2">
    <source>
        <dbReference type="Proteomes" id="UP001596442"/>
    </source>
</evidence>
<keyword evidence="2" id="KW-1185">Reference proteome</keyword>
<evidence type="ECO:0008006" key="3">
    <source>
        <dbReference type="Google" id="ProtNLM"/>
    </source>
</evidence>
<gene>
    <name evidence="1" type="ORF">ACFQEU_04615</name>
</gene>
<dbReference type="AlphaFoldDB" id="A0ABD5S885"/>
<proteinExistence type="predicted"/>
<sequence length="298" mass="32207">MNRRQFLLAGSSAAATAGLAGCTDFIGGDGGDISDVGTWLPDPRDIDSDLDHYSFEARSPAAQAEAVDDLVLETTFRPSLDFGSVSVTDVDNTVSASMSTGSANYSFDLYFGSFDADWIETNVRNGGYGRDRSEGDLTIYEDGDDFGSRAIAVSGDTVIEASHDGEDADATRLVTTLLDTEAGEVSRYTDALSDMSDLLDRLPGGHQVTGETFERTENNDPEFGEFRNQVASGRSETITGREIDRSEVLVFLDEADVVERDIDRYIEESGQFADFLGQPSYEIAGRTVTISGTTPYSF</sequence>
<name>A0ABD5S885_9EURY</name>
<dbReference type="RefSeq" id="WP_379779734.1">
    <property type="nucleotide sequence ID" value="NZ_JBHSWW010000038.1"/>
</dbReference>
<dbReference type="Proteomes" id="UP001596442">
    <property type="component" value="Unassembled WGS sequence"/>
</dbReference>
<dbReference type="PROSITE" id="PS51257">
    <property type="entry name" value="PROKAR_LIPOPROTEIN"/>
    <property type="match status" value="1"/>
</dbReference>
<reference evidence="1 2" key="1">
    <citation type="journal article" date="2019" name="Int. J. Syst. Evol. Microbiol.">
        <title>The Global Catalogue of Microorganisms (GCM) 10K type strain sequencing project: providing services to taxonomists for standard genome sequencing and annotation.</title>
        <authorList>
            <consortium name="The Broad Institute Genomics Platform"/>
            <consortium name="The Broad Institute Genome Sequencing Center for Infectious Disease"/>
            <person name="Wu L."/>
            <person name="Ma J."/>
        </authorList>
    </citation>
    <scope>NUCLEOTIDE SEQUENCE [LARGE SCALE GENOMIC DNA]</scope>
    <source>
        <strain evidence="1 2">CGMCC 1.3239</strain>
    </source>
</reference>
<dbReference type="EMBL" id="JBHSWW010000038">
    <property type="protein sequence ID" value="MFC6752749.1"/>
    <property type="molecule type" value="Genomic_DNA"/>
</dbReference>